<gene>
    <name evidence="1" type="ORF">CWI39_2374p0010</name>
</gene>
<dbReference type="EMBL" id="PIXR01002374">
    <property type="protein sequence ID" value="TBT98567.1"/>
    <property type="molecule type" value="Genomic_DNA"/>
</dbReference>
<dbReference type="SUPFAM" id="SSF50978">
    <property type="entry name" value="WD40 repeat-like"/>
    <property type="match status" value="1"/>
</dbReference>
<organism evidence="1 2">
    <name type="scientific">Hamiltosporidium magnivora</name>
    <dbReference type="NCBI Taxonomy" id="148818"/>
    <lineage>
        <taxon>Eukaryota</taxon>
        <taxon>Fungi</taxon>
        <taxon>Fungi incertae sedis</taxon>
        <taxon>Microsporidia</taxon>
        <taxon>Dubosqiidae</taxon>
        <taxon>Hamiltosporidium</taxon>
    </lineage>
</organism>
<proteinExistence type="predicted"/>
<dbReference type="VEuPathDB" id="MicrosporidiaDB:CWI39_2374p0010"/>
<dbReference type="AlphaFoldDB" id="A0A4Q9KUN6"/>
<dbReference type="Proteomes" id="UP000293045">
    <property type="component" value="Unassembled WGS sequence"/>
</dbReference>
<comment type="caution">
    <text evidence="1">The sequence shown here is derived from an EMBL/GenBank/DDBJ whole genome shotgun (WGS) entry which is preliminary data.</text>
</comment>
<sequence length="461" mass="54912">MDRIENFLNKRVQKNKRRVTYKGKKYEITKEEVKKVRLVRNNYCISSLNMYEPLSTKFSGEKLENGIFLETKNSKNKLCRFKKMEYYLRERYEEEEEIKDIWEEDSYQVSIDDINLNVFNKEQYDNVDDLKLDKENLEVILETLHRKYFVPFKKIIPISQLIPKKEKVNADFTSEILKIYNFDHELDSCYFDNTFSFSCVVKEFTMYIYYLRNLSLIFTKRFETKIRKILILRNGIICVLLTNEIILINNMSNIKFQNIENENILKININESILDFYFDENQNKIFLIGKKNLFGFDVQNCAIERILTVKGHRLVSINMIKDYLLIISSTIDIKIVDVSNKKNTGTLVSSFPHAIFIKILNSKYIFCANNNFEIHVFEVENVKNNITIKFDSSIYDLAVNSFLNLFCVCFENEMVIFEIKMEKTFIITPIKKFKGEYRNCSFYEECSLIYCRCEDKIILLG</sequence>
<dbReference type="InterPro" id="IPR036322">
    <property type="entry name" value="WD40_repeat_dom_sf"/>
</dbReference>
<protein>
    <submittedName>
        <fullName evidence="1">Uncharacterized protein</fullName>
    </submittedName>
</protein>
<dbReference type="VEuPathDB" id="MicrosporidiaDB:CWI36_0158p0010"/>
<evidence type="ECO:0000313" key="1">
    <source>
        <dbReference type="EMBL" id="TBT98567.1"/>
    </source>
</evidence>
<name>A0A4Q9KUN6_9MICR</name>
<evidence type="ECO:0000313" key="2">
    <source>
        <dbReference type="Proteomes" id="UP000293045"/>
    </source>
</evidence>
<accession>A0A4Q9KUN6</accession>
<reference evidence="1 2" key="1">
    <citation type="submission" date="2017-12" db="EMBL/GenBank/DDBJ databases">
        <authorList>
            <person name="Pombert J.-F."/>
            <person name="Haag K.L."/>
            <person name="Ebert D."/>
        </authorList>
    </citation>
    <scope>NUCLEOTIDE SEQUENCE [LARGE SCALE GENOMIC DNA]</scope>
    <source>
        <strain evidence="1">IL-BN-2</strain>
    </source>
</reference>